<keyword evidence="1" id="KW-0732">Signal</keyword>
<dbReference type="EMBL" id="JACCAC010000001">
    <property type="protein sequence ID" value="NYG56141.1"/>
    <property type="molecule type" value="Genomic_DNA"/>
</dbReference>
<dbReference type="Proteomes" id="UP000544110">
    <property type="component" value="Unassembled WGS sequence"/>
</dbReference>
<evidence type="ECO:0000313" key="3">
    <source>
        <dbReference type="Proteomes" id="UP000544110"/>
    </source>
</evidence>
<evidence type="ECO:0000313" key="2">
    <source>
        <dbReference type="EMBL" id="NYG56141.1"/>
    </source>
</evidence>
<dbReference type="AlphaFoldDB" id="A0A7Y9UN73"/>
<feature type="signal peptide" evidence="1">
    <location>
        <begin position="1"/>
        <end position="31"/>
    </location>
</feature>
<protein>
    <submittedName>
        <fullName evidence="2">Uncharacterized protein</fullName>
    </submittedName>
</protein>
<accession>A0A7Y9UN73</accession>
<gene>
    <name evidence="2" type="ORF">BJ989_002445</name>
</gene>
<dbReference type="RefSeq" id="WP_179518456.1">
    <property type="nucleotide sequence ID" value="NZ_JACCAC010000001.1"/>
</dbReference>
<feature type="chain" id="PRO_5031357322" evidence="1">
    <location>
        <begin position="32"/>
        <end position="233"/>
    </location>
</feature>
<evidence type="ECO:0000256" key="1">
    <source>
        <dbReference type="SAM" id="SignalP"/>
    </source>
</evidence>
<keyword evidence="3" id="KW-1185">Reference proteome</keyword>
<sequence length="233" mass="24853">MRVRRLLTSVLTASLLATTAGVALTASPAAAATPTTITGPDGAPWLQRASSFSDQPGAVVRGDDLALSITVVDPATGERVYDGSLVVERLMRGAAPDAWQPVASSPNAYLYDTVQAVANATYRVTYSGTETHDASVSSLAVAVQRDLVVTAKNRPLGLAGTIAPRAKLPVVVQKKVNGTWKNVKTVRSDARGRFFAGLPAPKKRGARFYWRLQVKPSTQFATTRSGVYYTTRY</sequence>
<organism evidence="2 3">
    <name type="scientific">Nocardioides perillae</name>
    <dbReference type="NCBI Taxonomy" id="1119534"/>
    <lineage>
        <taxon>Bacteria</taxon>
        <taxon>Bacillati</taxon>
        <taxon>Actinomycetota</taxon>
        <taxon>Actinomycetes</taxon>
        <taxon>Propionibacteriales</taxon>
        <taxon>Nocardioidaceae</taxon>
        <taxon>Nocardioides</taxon>
    </lineage>
</organism>
<proteinExistence type="predicted"/>
<name>A0A7Y9UN73_9ACTN</name>
<reference evidence="2 3" key="1">
    <citation type="submission" date="2020-07" db="EMBL/GenBank/DDBJ databases">
        <title>Sequencing the genomes of 1000 actinobacteria strains.</title>
        <authorList>
            <person name="Klenk H.-P."/>
        </authorList>
    </citation>
    <scope>NUCLEOTIDE SEQUENCE [LARGE SCALE GENOMIC DNA]</scope>
    <source>
        <strain evidence="2 3">DSM 24552</strain>
    </source>
</reference>
<comment type="caution">
    <text evidence="2">The sequence shown here is derived from an EMBL/GenBank/DDBJ whole genome shotgun (WGS) entry which is preliminary data.</text>
</comment>